<evidence type="ECO:0000313" key="2">
    <source>
        <dbReference type="EMBL" id="SPC85920.1"/>
    </source>
</evidence>
<reference evidence="2" key="1">
    <citation type="submission" date="2018-02" db="EMBL/GenBank/DDBJ databases">
        <authorList>
            <person name="Cohen D.B."/>
            <person name="Kent A.D."/>
        </authorList>
    </citation>
    <scope>NUCLEOTIDE SEQUENCE</scope>
</reference>
<name>A0A2N9FFV6_FAGSY</name>
<organism evidence="2">
    <name type="scientific">Fagus sylvatica</name>
    <name type="common">Beechnut</name>
    <dbReference type="NCBI Taxonomy" id="28930"/>
    <lineage>
        <taxon>Eukaryota</taxon>
        <taxon>Viridiplantae</taxon>
        <taxon>Streptophyta</taxon>
        <taxon>Embryophyta</taxon>
        <taxon>Tracheophyta</taxon>
        <taxon>Spermatophyta</taxon>
        <taxon>Magnoliopsida</taxon>
        <taxon>eudicotyledons</taxon>
        <taxon>Gunneridae</taxon>
        <taxon>Pentapetalae</taxon>
        <taxon>rosids</taxon>
        <taxon>fabids</taxon>
        <taxon>Fagales</taxon>
        <taxon>Fagaceae</taxon>
        <taxon>Fagus</taxon>
    </lineage>
</organism>
<dbReference type="AlphaFoldDB" id="A0A2N9FFV6"/>
<protein>
    <submittedName>
        <fullName evidence="2">Uncharacterized protein</fullName>
    </submittedName>
</protein>
<feature type="region of interest" description="Disordered" evidence="1">
    <location>
        <begin position="50"/>
        <end position="102"/>
    </location>
</feature>
<evidence type="ECO:0000256" key="1">
    <source>
        <dbReference type="SAM" id="MobiDB-lite"/>
    </source>
</evidence>
<accession>A0A2N9FFV6</accession>
<sequence>MAVTKKPVVQELNAEMDVTNEEEDQVRTVSFEEFEMLRGQVAALTEQLQRHKIPQPNQHALHGSGASNREEPKPIVQQQRRRLERQQQEAPFMDHQREFEPR</sequence>
<dbReference type="EMBL" id="OIVN01000812">
    <property type="protein sequence ID" value="SPC85920.1"/>
    <property type="molecule type" value="Genomic_DNA"/>
</dbReference>
<proteinExistence type="predicted"/>
<gene>
    <name evidence="2" type="ORF">FSB_LOCUS13802</name>
</gene>
<feature type="compositionally biased region" description="Basic and acidic residues" evidence="1">
    <location>
        <begin position="84"/>
        <end position="102"/>
    </location>
</feature>